<evidence type="ECO:0000313" key="2">
    <source>
        <dbReference type="Proteomes" id="UP001320706"/>
    </source>
</evidence>
<comment type="caution">
    <text evidence="1">The sequence shown here is derived from an EMBL/GenBank/DDBJ whole genome shotgun (WGS) entry which is preliminary data.</text>
</comment>
<sequence>MSLNGLDNPELTGVYNSVLTEPGGWFLLKYSSRDTVDILDHGSAGVTEARNALIQYEEKSPVYGLIIYRRRKVLIKYIPEGTSRLLQARTTVHFSDILDQFTPYETLLEITSGEDLNDTSLAAAFPLHTASPAITTNKLDEISEDTEEGGSPKATRKGMASPPPTARRPAPDRRSSGRRLAALANASAAVPALKDDPLTQQPKSSISHFLVREEQGQRSVTSLSPSLTEYAPTESSTPDTESVRMSEEQPTSPSLSAKSPPMDYYTFDQYMPKPKIKLGPRPVALTDRHGRAHTASAGRPVSALPAGFHFKAQQAEDSRPVSAAPPRIASLPEFAPLPEPPPIPDDPHQIPRPGSRGSQRSMQSSKTMQSTRTSKSAMTPEKLRLMKAAELRKKQMKKSRKLEDQAVQPEVQDVSTADFSKAPQEEVREPSKPVVGEQPKALPNKVDSGIAMVYNSRPNSAQNSPTSPIAPAVPVPQTVPEEQERPQPEDANTEEPKNVSHPASKSSIGISTETTPTFEPPQTIEDMDSPTLGRAHIYSPLPSMDIEKPPISPLPTIVMGDGSRPVAHDHDDELTVDSPSISPLDEESVRASPVSPVRGLSPQPSFTMPQKSTELQRKRRGLVDPLHITVDPEQQDDNDIFSSDDELMEELRSATFEEAKPVQVTKSPATPFFPRRPSSNSVNSAKSGRSGKSGVSVQSITIQRTKSDPLTLEKMTGSADRLSPGVNRSHSLSATIALEPEKEKENAEPKLIRNRSQVSSGLYKRIQALNERVVSREASPPPSVSPLSPLSPDANSIGFVAMRKTSLREPSESRASSATRRAGQKLTLATNGHISQGVAGPTETQPVYTVERDPTTHRDSVSVTARIIRPGSAQADEHAPLSPISDSGLYPSPLVISHKRATASRTELPPLAPLITDSVPPPKASEPADHRASIVSSDVLSPVGRDGGMSPASTRDSVDGTHRHSFRKSITLRRSKNDSSSPPTGNAAPAPAANRPMSPSSFLSDESEVSKSSRTSRFFKRMSGAITGSSHATKAKKDKNRNGKRDSTTSNVPDISSPVVTHSTVMSPPIPSSAFDAFPRPPTANGKDGNGGRKMSTSTAMSKDVPPPIQLGDLNVQFPDNLVRQLTSTTLPTGTNGQTAHATNTGTGNDDEQEKRKRVLTTWQLWKRRRLDIDSHGNLVFSVAKANESKAVQGQVRRWPLREFGAPYVPDVEVMELPYSECYPSPFLCSVLWSGARWRCGGVVMLLLTGEQAL</sequence>
<dbReference type="Proteomes" id="UP001320706">
    <property type="component" value="Unassembled WGS sequence"/>
</dbReference>
<organism evidence="1 2">
    <name type="scientific">Zalaria obscura</name>
    <dbReference type="NCBI Taxonomy" id="2024903"/>
    <lineage>
        <taxon>Eukaryota</taxon>
        <taxon>Fungi</taxon>
        <taxon>Dikarya</taxon>
        <taxon>Ascomycota</taxon>
        <taxon>Pezizomycotina</taxon>
        <taxon>Dothideomycetes</taxon>
        <taxon>Dothideomycetidae</taxon>
        <taxon>Dothideales</taxon>
        <taxon>Zalariaceae</taxon>
        <taxon>Zalaria</taxon>
    </lineage>
</organism>
<dbReference type="EMBL" id="JAMKPW020000002">
    <property type="protein sequence ID" value="KAK8219972.1"/>
    <property type="molecule type" value="Genomic_DNA"/>
</dbReference>
<evidence type="ECO:0000313" key="1">
    <source>
        <dbReference type="EMBL" id="KAK8219972.1"/>
    </source>
</evidence>
<reference evidence="1" key="1">
    <citation type="submission" date="2024-02" db="EMBL/GenBank/DDBJ databases">
        <title>Metagenome Assembled Genome of Zalaria obscura JY119.</title>
        <authorList>
            <person name="Vighnesh L."/>
            <person name="Jagadeeshwari U."/>
            <person name="Venkata Ramana C."/>
            <person name="Sasikala C."/>
        </authorList>
    </citation>
    <scope>NUCLEOTIDE SEQUENCE</scope>
    <source>
        <strain evidence="1">JY119</strain>
    </source>
</reference>
<gene>
    <name evidence="1" type="ORF">M8818_000388</name>
</gene>
<proteinExistence type="predicted"/>
<keyword evidence="2" id="KW-1185">Reference proteome</keyword>
<name>A0ACC3SNB7_9PEZI</name>
<protein>
    <submittedName>
        <fullName evidence="1">Uncharacterized protein</fullName>
    </submittedName>
</protein>
<accession>A0ACC3SNB7</accession>